<dbReference type="Proteomes" id="UP001146793">
    <property type="component" value="Unassembled WGS sequence"/>
</dbReference>
<proteinExistence type="inferred from homology"/>
<dbReference type="InterPro" id="IPR011989">
    <property type="entry name" value="ARM-like"/>
</dbReference>
<evidence type="ECO:0008006" key="4">
    <source>
        <dbReference type="Google" id="ProtNLM"/>
    </source>
</evidence>
<dbReference type="InterPro" id="IPR007216">
    <property type="entry name" value="CNOT9"/>
</dbReference>
<gene>
    <name evidence="2" type="ORF">M0812_21535</name>
</gene>
<dbReference type="GO" id="GO:0006402">
    <property type="term" value="P:mRNA catabolic process"/>
    <property type="evidence" value="ECO:0007669"/>
    <property type="project" value="InterPro"/>
</dbReference>
<sequence length="295" mass="33538">MTYFENSVINLQKETVEEQNKQQSTNEKDLILVSSLVLDLIKNDSDQALIQLSSIRNDVDIVAPILWYSTGCLAVLLRETISIYPFLSPPTLTTKQSEKACLVLSLFQTIASNQETRALFLRSNIPLYLYPFLSSSHKSPTFEILRVTSLGVIASLVKTEEDEFVNFLLSTETIPLCLHIMEIGSEQEKIISTFIILKIILNENGLTYICAAYERFLAVSSVIGNMVNYLLEEPSLELLKHIVRCYFRLADNSRAREALKQTLPQPLKDGTFNDLIGNETRIRKWLTLLLEELEL</sequence>
<reference evidence="2" key="1">
    <citation type="submission" date="2022-08" db="EMBL/GenBank/DDBJ databases">
        <title>Novel sulphate-reducing endosymbionts in the free-living metamonad Anaeramoeba.</title>
        <authorList>
            <person name="Jerlstrom-Hultqvist J."/>
            <person name="Cepicka I."/>
            <person name="Gallot-Lavallee L."/>
            <person name="Salas-Leiva D."/>
            <person name="Curtis B.A."/>
            <person name="Zahonova K."/>
            <person name="Pipaliya S."/>
            <person name="Dacks J."/>
            <person name="Roger A.J."/>
        </authorList>
    </citation>
    <scope>NUCLEOTIDE SEQUENCE</scope>
    <source>
        <strain evidence="2">Busselton2</strain>
    </source>
</reference>
<protein>
    <recommendedName>
        <fullName evidence="4">Cell differentiation protein rcd1</fullName>
    </recommendedName>
</protein>
<dbReference type="EMBL" id="JANTQA010000047">
    <property type="protein sequence ID" value="KAJ3432593.1"/>
    <property type="molecule type" value="Genomic_DNA"/>
</dbReference>
<organism evidence="2 3">
    <name type="scientific">Anaeramoeba flamelloides</name>
    <dbReference type="NCBI Taxonomy" id="1746091"/>
    <lineage>
        <taxon>Eukaryota</taxon>
        <taxon>Metamonada</taxon>
        <taxon>Anaeramoebidae</taxon>
        <taxon>Anaeramoeba</taxon>
    </lineage>
</organism>
<dbReference type="InterPro" id="IPR016024">
    <property type="entry name" value="ARM-type_fold"/>
</dbReference>
<evidence type="ECO:0000313" key="3">
    <source>
        <dbReference type="Proteomes" id="UP001146793"/>
    </source>
</evidence>
<evidence type="ECO:0000256" key="1">
    <source>
        <dbReference type="ARBA" id="ARBA00006385"/>
    </source>
</evidence>
<name>A0AAV7YS37_9EUKA</name>
<dbReference type="FunFam" id="1.25.10.10:FF:000661">
    <property type="entry name" value="Cell differentiation family, Rcd1-like containing protein"/>
    <property type="match status" value="1"/>
</dbReference>
<dbReference type="PANTHER" id="PTHR12262">
    <property type="entry name" value="CCR4-NOT TRANSCRIPTION COMPLEX SUBUNIT 9"/>
    <property type="match status" value="1"/>
</dbReference>
<comment type="caution">
    <text evidence="2">The sequence shown here is derived from an EMBL/GenBank/DDBJ whole genome shotgun (WGS) entry which is preliminary data.</text>
</comment>
<evidence type="ECO:0000313" key="2">
    <source>
        <dbReference type="EMBL" id="KAJ3432593.1"/>
    </source>
</evidence>
<accession>A0AAV7YS37</accession>
<comment type="similarity">
    <text evidence="1">Belongs to the CNOT9 family.</text>
</comment>
<dbReference type="Pfam" id="PF04078">
    <property type="entry name" value="Rcd1"/>
    <property type="match status" value="1"/>
</dbReference>
<dbReference type="SUPFAM" id="SSF48371">
    <property type="entry name" value="ARM repeat"/>
    <property type="match status" value="1"/>
</dbReference>
<dbReference type="AlphaFoldDB" id="A0AAV7YS37"/>
<dbReference type="Gene3D" id="1.25.10.10">
    <property type="entry name" value="Leucine-rich Repeat Variant"/>
    <property type="match status" value="1"/>
</dbReference>
<dbReference type="GO" id="GO:0030014">
    <property type="term" value="C:CCR4-NOT complex"/>
    <property type="evidence" value="ECO:0007669"/>
    <property type="project" value="InterPro"/>
</dbReference>